<name>A0AAW2TWU7_SESRA</name>
<organism evidence="2">
    <name type="scientific">Sesamum radiatum</name>
    <name type="common">Black benniseed</name>
    <dbReference type="NCBI Taxonomy" id="300843"/>
    <lineage>
        <taxon>Eukaryota</taxon>
        <taxon>Viridiplantae</taxon>
        <taxon>Streptophyta</taxon>
        <taxon>Embryophyta</taxon>
        <taxon>Tracheophyta</taxon>
        <taxon>Spermatophyta</taxon>
        <taxon>Magnoliopsida</taxon>
        <taxon>eudicotyledons</taxon>
        <taxon>Gunneridae</taxon>
        <taxon>Pentapetalae</taxon>
        <taxon>asterids</taxon>
        <taxon>lamiids</taxon>
        <taxon>Lamiales</taxon>
        <taxon>Pedaliaceae</taxon>
        <taxon>Sesamum</taxon>
    </lineage>
</organism>
<evidence type="ECO:0000313" key="2">
    <source>
        <dbReference type="EMBL" id="KAL0409476.1"/>
    </source>
</evidence>
<reference evidence="2" key="2">
    <citation type="journal article" date="2024" name="Plant">
        <title>Genomic evolution and insights into agronomic trait innovations of Sesamum species.</title>
        <authorList>
            <person name="Miao H."/>
            <person name="Wang L."/>
            <person name="Qu L."/>
            <person name="Liu H."/>
            <person name="Sun Y."/>
            <person name="Le M."/>
            <person name="Wang Q."/>
            <person name="Wei S."/>
            <person name="Zheng Y."/>
            <person name="Lin W."/>
            <person name="Duan Y."/>
            <person name="Cao H."/>
            <person name="Xiong S."/>
            <person name="Wang X."/>
            <person name="Wei L."/>
            <person name="Li C."/>
            <person name="Ma Q."/>
            <person name="Ju M."/>
            <person name="Zhao R."/>
            <person name="Li G."/>
            <person name="Mu C."/>
            <person name="Tian Q."/>
            <person name="Mei H."/>
            <person name="Zhang T."/>
            <person name="Gao T."/>
            <person name="Zhang H."/>
        </authorList>
    </citation>
    <scope>NUCLEOTIDE SEQUENCE</scope>
    <source>
        <strain evidence="2">G02</strain>
    </source>
</reference>
<dbReference type="EMBL" id="JACGWJ010000007">
    <property type="protein sequence ID" value="KAL0409476.1"/>
    <property type="molecule type" value="Genomic_DNA"/>
</dbReference>
<comment type="caution">
    <text evidence="2">The sequence shown here is derived from an EMBL/GenBank/DDBJ whole genome shotgun (WGS) entry which is preliminary data.</text>
</comment>
<gene>
    <name evidence="2" type="ORF">Sradi_1882000</name>
</gene>
<feature type="domain" description="Reverse transcriptase zinc-binding" evidence="1">
    <location>
        <begin position="103"/>
        <end position="162"/>
    </location>
</feature>
<dbReference type="Pfam" id="PF13966">
    <property type="entry name" value="zf-RVT"/>
    <property type="match status" value="1"/>
</dbReference>
<reference evidence="2" key="1">
    <citation type="submission" date="2020-06" db="EMBL/GenBank/DDBJ databases">
        <authorList>
            <person name="Li T."/>
            <person name="Hu X."/>
            <person name="Zhang T."/>
            <person name="Song X."/>
            <person name="Zhang H."/>
            <person name="Dai N."/>
            <person name="Sheng W."/>
            <person name="Hou X."/>
            <person name="Wei L."/>
        </authorList>
    </citation>
    <scope>NUCLEOTIDE SEQUENCE</scope>
    <source>
        <strain evidence="2">G02</strain>
        <tissue evidence="2">Leaf</tissue>
    </source>
</reference>
<dbReference type="InterPro" id="IPR026960">
    <property type="entry name" value="RVT-Znf"/>
</dbReference>
<sequence>MTADFWWNNMGEHRTHWIAWKRLCDPMKEGASLGSRPSLTWRGILAARELLMEGCRWKEEVGTWHFATKGVFTVTEAYVMEMARILRSRPSSSSTRSKASVWEQQRWTQIWKSKVPPKIRIFIWRVTHDAVPTMSNLERRWDVQDQLCGICHEEIECISHVLRSVGSLQPSIGHYLRRRT</sequence>
<dbReference type="AlphaFoldDB" id="A0AAW2TWU7"/>
<proteinExistence type="predicted"/>
<accession>A0AAW2TWU7</accession>
<protein>
    <recommendedName>
        <fullName evidence="1">Reverse transcriptase zinc-binding domain-containing protein</fullName>
    </recommendedName>
</protein>
<evidence type="ECO:0000259" key="1">
    <source>
        <dbReference type="Pfam" id="PF13966"/>
    </source>
</evidence>